<evidence type="ECO:0000313" key="2">
    <source>
        <dbReference type="Proteomes" id="UP000183832"/>
    </source>
</evidence>
<proteinExistence type="predicted"/>
<dbReference type="EMBL" id="CVRI01000064">
    <property type="protein sequence ID" value="CRL05265.1"/>
    <property type="molecule type" value="Genomic_DNA"/>
</dbReference>
<protein>
    <submittedName>
        <fullName evidence="1">CLUMA_CG018629, isoform A</fullName>
    </submittedName>
</protein>
<dbReference type="Proteomes" id="UP000183832">
    <property type="component" value="Unassembled WGS sequence"/>
</dbReference>
<sequence length="66" mass="7281">MLPTSPAANENISSGISFNVDQKMKSTKHVKGFSNALISEVKIKVSVREKIVLHLARNQSSINQMQ</sequence>
<dbReference type="AlphaFoldDB" id="A0A1J1J327"/>
<gene>
    <name evidence="1" type="ORF">CLUMA_CG018629</name>
</gene>
<keyword evidence="2" id="KW-1185">Reference proteome</keyword>
<accession>A0A1J1J327</accession>
<name>A0A1J1J327_9DIPT</name>
<organism evidence="1 2">
    <name type="scientific">Clunio marinus</name>
    <dbReference type="NCBI Taxonomy" id="568069"/>
    <lineage>
        <taxon>Eukaryota</taxon>
        <taxon>Metazoa</taxon>
        <taxon>Ecdysozoa</taxon>
        <taxon>Arthropoda</taxon>
        <taxon>Hexapoda</taxon>
        <taxon>Insecta</taxon>
        <taxon>Pterygota</taxon>
        <taxon>Neoptera</taxon>
        <taxon>Endopterygota</taxon>
        <taxon>Diptera</taxon>
        <taxon>Nematocera</taxon>
        <taxon>Chironomoidea</taxon>
        <taxon>Chironomidae</taxon>
        <taxon>Clunio</taxon>
    </lineage>
</organism>
<reference evidence="1 2" key="1">
    <citation type="submission" date="2015-04" db="EMBL/GenBank/DDBJ databases">
        <authorList>
            <person name="Syromyatnikov M.Y."/>
            <person name="Popov V.N."/>
        </authorList>
    </citation>
    <scope>NUCLEOTIDE SEQUENCE [LARGE SCALE GENOMIC DNA]</scope>
</reference>
<evidence type="ECO:0000313" key="1">
    <source>
        <dbReference type="EMBL" id="CRL05265.1"/>
    </source>
</evidence>